<comment type="caution">
    <text evidence="14">The sequence shown here is derived from an EMBL/GenBank/DDBJ whole genome shotgun (WGS) entry which is preliminary data.</text>
</comment>
<evidence type="ECO:0000256" key="12">
    <source>
        <dbReference type="RuleBase" id="RU000512"/>
    </source>
</evidence>
<dbReference type="PANTHER" id="PTHR32119:SF2">
    <property type="entry name" value="OROTIDINE 5'-PHOSPHATE DECARBOXYLASE"/>
    <property type="match status" value="1"/>
</dbReference>
<dbReference type="EC" id="4.1.1.23" evidence="9"/>
<name>A0A3E2BPU6_9BACT</name>
<feature type="binding site" evidence="9 11">
    <location>
        <position position="129"/>
    </location>
    <ligand>
        <name>substrate</name>
    </ligand>
</feature>
<evidence type="ECO:0000256" key="9">
    <source>
        <dbReference type="HAMAP-Rule" id="MF_01200"/>
    </source>
</evidence>
<dbReference type="SMART" id="SM00934">
    <property type="entry name" value="OMPdecase"/>
    <property type="match status" value="1"/>
</dbReference>
<comment type="subunit">
    <text evidence="3 9">Homodimer.</text>
</comment>
<keyword evidence="5 9" id="KW-0665">Pyrimidine biosynthesis</keyword>
<dbReference type="EMBL" id="QUAH01000002">
    <property type="protein sequence ID" value="RFT16656.1"/>
    <property type="molecule type" value="Genomic_DNA"/>
</dbReference>
<dbReference type="FunFam" id="3.20.20.70:FF:000015">
    <property type="entry name" value="Orotidine 5'-phosphate decarboxylase"/>
    <property type="match status" value="1"/>
</dbReference>
<dbReference type="HAMAP" id="MF_01200_B">
    <property type="entry name" value="OMPdecase_type1_B"/>
    <property type="match status" value="1"/>
</dbReference>
<dbReference type="PANTHER" id="PTHR32119">
    <property type="entry name" value="OROTIDINE 5'-PHOSPHATE DECARBOXYLASE"/>
    <property type="match status" value="1"/>
</dbReference>
<dbReference type="UniPathway" id="UPA00070">
    <property type="reaction ID" value="UER00120"/>
</dbReference>
<sequence>MRNDELNMARKIIIALDVKNREEAWAVLESLPEARLFKVGLELYTAEGPAMIDLVKSFGKEVFLDLKLHDIPNTVAGAVKSAVRHGVAMLTLHTSGGREMMKKAVEAARETAAKENKPLPLILGVTVLTSLKDSDLQEIGFSSDARNQVLRLARLAVEAGIEGIVCSPQELEPLRAELGSRVRIITPGIRPAWAEAQDQKRIMTPGEAIKKGADFLVIGRPITQAPVPREAFSRVLEELQAAVEGA</sequence>
<feature type="active site" description="For OMPdecase activity" evidence="10">
    <location>
        <position position="70"/>
    </location>
</feature>
<dbReference type="Gene3D" id="3.20.20.70">
    <property type="entry name" value="Aldolase class I"/>
    <property type="match status" value="1"/>
</dbReference>
<feature type="binding site" evidence="9 11">
    <location>
        <position position="38"/>
    </location>
    <ligand>
        <name>substrate</name>
    </ligand>
</feature>
<dbReference type="SUPFAM" id="SSF51366">
    <property type="entry name" value="Ribulose-phoshate binding barrel"/>
    <property type="match status" value="1"/>
</dbReference>
<evidence type="ECO:0000256" key="8">
    <source>
        <dbReference type="ARBA" id="ARBA00061012"/>
    </source>
</evidence>
<feature type="binding site" evidence="9 11">
    <location>
        <position position="220"/>
    </location>
    <ligand>
        <name>substrate</name>
    </ligand>
</feature>
<dbReference type="GO" id="GO:0044205">
    <property type="term" value="P:'de novo' UMP biosynthetic process"/>
    <property type="evidence" value="ECO:0007669"/>
    <property type="project" value="UniProtKB-UniRule"/>
</dbReference>
<gene>
    <name evidence="9" type="primary">pyrF</name>
    <name evidence="14" type="ORF">OP8BY_1269</name>
</gene>
<evidence type="ECO:0000256" key="4">
    <source>
        <dbReference type="ARBA" id="ARBA00022793"/>
    </source>
</evidence>
<dbReference type="InterPro" id="IPR018089">
    <property type="entry name" value="OMPdecase_AS"/>
</dbReference>
<feature type="binding site" evidence="9 11">
    <location>
        <position position="17"/>
    </location>
    <ligand>
        <name>substrate</name>
    </ligand>
</feature>
<dbReference type="InterPro" id="IPR001754">
    <property type="entry name" value="OMPdeCOase_dom"/>
</dbReference>
<dbReference type="InterPro" id="IPR047596">
    <property type="entry name" value="OMPdecase_bac"/>
</dbReference>
<evidence type="ECO:0000256" key="6">
    <source>
        <dbReference type="ARBA" id="ARBA00023239"/>
    </source>
</evidence>
<feature type="active site" description="For OMPdecase activity" evidence="10">
    <location>
        <position position="65"/>
    </location>
</feature>
<dbReference type="GO" id="GO:0004590">
    <property type="term" value="F:orotidine-5'-phosphate decarboxylase activity"/>
    <property type="evidence" value="ECO:0007669"/>
    <property type="project" value="UniProtKB-UniRule"/>
</dbReference>
<evidence type="ECO:0000256" key="10">
    <source>
        <dbReference type="PIRSR" id="PIRSR614732-1"/>
    </source>
</evidence>
<keyword evidence="4 9" id="KW-0210">Decarboxylase</keyword>
<evidence type="ECO:0000313" key="14">
    <source>
        <dbReference type="EMBL" id="RFT16656.1"/>
    </source>
</evidence>
<dbReference type="InterPro" id="IPR011060">
    <property type="entry name" value="RibuloseP-bd_barrel"/>
</dbReference>
<evidence type="ECO:0000256" key="3">
    <source>
        <dbReference type="ARBA" id="ARBA00011738"/>
    </source>
</evidence>
<evidence type="ECO:0000256" key="1">
    <source>
        <dbReference type="ARBA" id="ARBA00002356"/>
    </source>
</evidence>
<dbReference type="AlphaFoldDB" id="A0A3E2BPU6"/>
<comment type="pathway">
    <text evidence="2 9 12">Pyrimidine metabolism; UMP biosynthesis via de novo pathway; UMP from orotate: step 2/2.</text>
</comment>
<feature type="domain" description="Orotidine 5'-phosphate decarboxylase" evidence="13">
    <location>
        <begin position="11"/>
        <end position="235"/>
    </location>
</feature>
<feature type="binding site" evidence="9">
    <location>
        <begin position="65"/>
        <end position="74"/>
    </location>
    <ligand>
        <name>substrate</name>
    </ligand>
</feature>
<comment type="similarity">
    <text evidence="8 9">Belongs to the OMP decarboxylase family. Type 1 subfamily.</text>
</comment>
<dbReference type="NCBIfam" id="NF001273">
    <property type="entry name" value="PRK00230.1"/>
    <property type="match status" value="1"/>
</dbReference>
<reference evidence="14 15" key="1">
    <citation type="submission" date="2018-08" db="EMBL/GenBank/DDBJ databases">
        <title>Genome analysis of the thermophilic bacterium of the candidate phylum Aminicenantes from deep subsurface aquifer revealed its physiology and ecological role.</title>
        <authorList>
            <person name="Kadnikov V.V."/>
            <person name="Mardanov A.V."/>
            <person name="Beletsky A.V."/>
            <person name="Karnachuk O.V."/>
            <person name="Ravin N.V."/>
        </authorList>
    </citation>
    <scope>NUCLEOTIDE SEQUENCE [LARGE SCALE GENOMIC DNA]</scope>
    <source>
        <strain evidence="14">BY38</strain>
    </source>
</reference>
<feature type="active site" description="For OMPdecase activity" evidence="10">
    <location>
        <position position="67"/>
    </location>
</feature>
<proteinExistence type="inferred from homology"/>
<comment type="function">
    <text evidence="1 9">Catalyzes the decarboxylation of orotidine 5'-monophosphate (OMP) to uridine 5'-monophosphate (UMP).</text>
</comment>
<protein>
    <recommendedName>
        <fullName evidence="9">Orotidine 5'-phosphate decarboxylase</fullName>
        <ecNumber evidence="9">4.1.1.23</ecNumber>
    </recommendedName>
    <alternativeName>
        <fullName evidence="9">OMP decarboxylase</fullName>
        <shortName evidence="9">OMPDCase</shortName>
        <shortName evidence="9">OMPdecase</shortName>
    </alternativeName>
</protein>
<dbReference type="GO" id="GO:0006207">
    <property type="term" value="P:'de novo' pyrimidine nucleobase biosynthetic process"/>
    <property type="evidence" value="ECO:0007669"/>
    <property type="project" value="InterPro"/>
</dbReference>
<dbReference type="PROSITE" id="PS00156">
    <property type="entry name" value="OMPDECASE"/>
    <property type="match status" value="1"/>
</dbReference>
<dbReference type="GO" id="GO:0005829">
    <property type="term" value="C:cytosol"/>
    <property type="evidence" value="ECO:0007669"/>
    <property type="project" value="TreeGrafter"/>
</dbReference>
<dbReference type="Proteomes" id="UP000257323">
    <property type="component" value="Unassembled WGS sequence"/>
</dbReference>
<evidence type="ECO:0000259" key="13">
    <source>
        <dbReference type="SMART" id="SM00934"/>
    </source>
</evidence>
<comment type="catalytic activity">
    <reaction evidence="7 9 12">
        <text>orotidine 5'-phosphate + H(+) = UMP + CO2</text>
        <dbReference type="Rhea" id="RHEA:11596"/>
        <dbReference type="ChEBI" id="CHEBI:15378"/>
        <dbReference type="ChEBI" id="CHEBI:16526"/>
        <dbReference type="ChEBI" id="CHEBI:57538"/>
        <dbReference type="ChEBI" id="CHEBI:57865"/>
        <dbReference type="EC" id="4.1.1.23"/>
    </reaction>
</comment>
<dbReference type="NCBIfam" id="TIGR01740">
    <property type="entry name" value="pyrF"/>
    <property type="match status" value="1"/>
</dbReference>
<evidence type="ECO:0000256" key="11">
    <source>
        <dbReference type="PIRSR" id="PIRSR614732-2"/>
    </source>
</evidence>
<dbReference type="InterPro" id="IPR013785">
    <property type="entry name" value="Aldolase_TIM"/>
</dbReference>
<evidence type="ECO:0000313" key="15">
    <source>
        <dbReference type="Proteomes" id="UP000257323"/>
    </source>
</evidence>
<accession>A0A3E2BPU6</accession>
<evidence type="ECO:0000256" key="2">
    <source>
        <dbReference type="ARBA" id="ARBA00004861"/>
    </source>
</evidence>
<keyword evidence="6 9" id="KW-0456">Lyase</keyword>
<evidence type="ECO:0000256" key="7">
    <source>
        <dbReference type="ARBA" id="ARBA00049157"/>
    </source>
</evidence>
<dbReference type="InterPro" id="IPR014732">
    <property type="entry name" value="OMPdecase"/>
</dbReference>
<dbReference type="Pfam" id="PF00215">
    <property type="entry name" value="OMPdecase"/>
    <property type="match status" value="1"/>
</dbReference>
<organism evidence="14 15">
    <name type="scientific">Candidatus Saccharicenans subterraneus</name>
    <dbReference type="NCBI Taxonomy" id="2508984"/>
    <lineage>
        <taxon>Bacteria</taxon>
        <taxon>Candidatus Aminicenantota</taxon>
        <taxon>Candidatus Aminicenantia</taxon>
        <taxon>Candidatus Aminicenantales</taxon>
        <taxon>Candidatus Saccharicenantaceae</taxon>
        <taxon>Candidatus Saccharicenans</taxon>
    </lineage>
</organism>
<feature type="binding site" evidence="9 11">
    <location>
        <position position="199"/>
    </location>
    <ligand>
        <name>substrate</name>
    </ligand>
</feature>
<evidence type="ECO:0000256" key="5">
    <source>
        <dbReference type="ARBA" id="ARBA00022975"/>
    </source>
</evidence>
<feature type="active site" description="Proton donor" evidence="9">
    <location>
        <position position="67"/>
    </location>
</feature>
<feature type="binding site" evidence="9 11">
    <location>
        <position position="190"/>
    </location>
    <ligand>
        <name>substrate</name>
    </ligand>
</feature>
<dbReference type="CDD" id="cd04725">
    <property type="entry name" value="OMP_decarboxylase_like"/>
    <property type="match status" value="1"/>
</dbReference>
<feature type="binding site" evidence="9 11">
    <location>
        <position position="219"/>
    </location>
    <ligand>
        <name>substrate</name>
    </ligand>
</feature>